<dbReference type="Proteomes" id="UP001549251">
    <property type="component" value="Unassembled WGS sequence"/>
</dbReference>
<name>A0ABV2PYW1_9GAMM</name>
<proteinExistence type="predicted"/>
<evidence type="ECO:0008006" key="4">
    <source>
        <dbReference type="Google" id="ProtNLM"/>
    </source>
</evidence>
<gene>
    <name evidence="2" type="ORF">ABIE04_002493</name>
</gene>
<feature type="chain" id="PRO_5047104562" description="Energy transducer TonB" evidence="1">
    <location>
        <begin position="20"/>
        <end position="281"/>
    </location>
</feature>
<dbReference type="SUPFAM" id="SSF74653">
    <property type="entry name" value="TolA/TonB C-terminal domain"/>
    <property type="match status" value="1"/>
</dbReference>
<sequence>MKQWLVGLFCVLMACVAAANDLSAVRQRAEASMLITGTVVVKPDGSVGSYAIDRADKLPPVVIQVIRQNVPDWKFQFEDKQAAAVKASMSLRIIARRIDDQHDSVSISAAQFAEEHQAPGETISYKTRAQPVYPQESLDAGATGTVYLLLRVGRDGLVKDAAAQQVNLTVYASDRKMKSLRNDLAKAALKAARRWTFNIPTTGKHVADNYWLASIPVNFSINNMGIERRYGNWQGYIPGPHELIPWLSDKKLFSQAADAIPDDSIYQINQDLQLATPLSGT</sequence>
<comment type="caution">
    <text evidence="2">The sequence shown here is derived from an EMBL/GenBank/DDBJ whole genome shotgun (WGS) entry which is preliminary data.</text>
</comment>
<accession>A0ABV2PYW1</accession>
<protein>
    <recommendedName>
        <fullName evidence="4">Energy transducer TonB</fullName>
    </recommendedName>
</protein>
<evidence type="ECO:0000313" key="2">
    <source>
        <dbReference type="EMBL" id="MET4570132.1"/>
    </source>
</evidence>
<organism evidence="2 3">
    <name type="scientific">Rhodanobacter soli</name>
    <dbReference type="NCBI Taxonomy" id="590609"/>
    <lineage>
        <taxon>Bacteria</taxon>
        <taxon>Pseudomonadati</taxon>
        <taxon>Pseudomonadota</taxon>
        <taxon>Gammaproteobacteria</taxon>
        <taxon>Lysobacterales</taxon>
        <taxon>Rhodanobacteraceae</taxon>
        <taxon>Rhodanobacter</taxon>
    </lineage>
</organism>
<dbReference type="Gene3D" id="3.30.1150.10">
    <property type="match status" value="1"/>
</dbReference>
<dbReference type="EMBL" id="JBEPSD010000002">
    <property type="protein sequence ID" value="MET4570132.1"/>
    <property type="molecule type" value="Genomic_DNA"/>
</dbReference>
<feature type="signal peptide" evidence="1">
    <location>
        <begin position="1"/>
        <end position="19"/>
    </location>
</feature>
<dbReference type="RefSeq" id="WP_354550589.1">
    <property type="nucleotide sequence ID" value="NZ_JBEPSD010000002.1"/>
</dbReference>
<evidence type="ECO:0000313" key="3">
    <source>
        <dbReference type="Proteomes" id="UP001549251"/>
    </source>
</evidence>
<evidence type="ECO:0000256" key="1">
    <source>
        <dbReference type="SAM" id="SignalP"/>
    </source>
</evidence>
<reference evidence="2 3" key="1">
    <citation type="submission" date="2024-06" db="EMBL/GenBank/DDBJ databases">
        <title>Sorghum-associated microbial communities from plants grown in Nebraska, USA.</title>
        <authorList>
            <person name="Schachtman D."/>
        </authorList>
    </citation>
    <scope>NUCLEOTIDE SEQUENCE [LARGE SCALE GENOMIC DNA]</scope>
    <source>
        <strain evidence="2 3">1757</strain>
    </source>
</reference>
<dbReference type="PROSITE" id="PS51257">
    <property type="entry name" value="PROKAR_LIPOPROTEIN"/>
    <property type="match status" value="1"/>
</dbReference>
<keyword evidence="1" id="KW-0732">Signal</keyword>
<keyword evidence="3" id="KW-1185">Reference proteome</keyword>